<dbReference type="CDD" id="cd04077">
    <property type="entry name" value="Peptidases_S8_PCSK9_ProteinaseK_like"/>
    <property type="match status" value="1"/>
</dbReference>
<organism evidence="11 12">
    <name type="scientific">Actinokineospora fastidiosa</name>
    <dbReference type="NCBI Taxonomy" id="1816"/>
    <lineage>
        <taxon>Bacteria</taxon>
        <taxon>Bacillati</taxon>
        <taxon>Actinomycetota</taxon>
        <taxon>Actinomycetes</taxon>
        <taxon>Pseudonocardiales</taxon>
        <taxon>Pseudonocardiaceae</taxon>
        <taxon>Actinokineospora</taxon>
    </lineage>
</organism>
<feature type="signal peptide" evidence="8">
    <location>
        <begin position="1"/>
        <end position="34"/>
    </location>
</feature>
<dbReference type="Gene3D" id="3.40.50.200">
    <property type="entry name" value="Peptidase S8/S53 domain"/>
    <property type="match status" value="1"/>
</dbReference>
<keyword evidence="3 6" id="KW-0378">Hydrolase</keyword>
<dbReference type="PANTHER" id="PTHR43806:SF11">
    <property type="entry name" value="CEREVISIN-RELATED"/>
    <property type="match status" value="1"/>
</dbReference>
<dbReference type="PROSITE" id="PS51892">
    <property type="entry name" value="SUBTILASE"/>
    <property type="match status" value="1"/>
</dbReference>
<evidence type="ECO:0000256" key="7">
    <source>
        <dbReference type="SAM" id="MobiDB-lite"/>
    </source>
</evidence>
<sequence length="603" mass="61983">MIPAQIRRRGKISAAVVAAVTLAGLTATASPAVADEGVILGAGGPGAVADRYIVALKDRTAAVSASAAALANSYGGQVKYTYEHAMRGFSLVIGERQARRLAADPRVEFVEQVTMARAADTQTNPPWGLDRIDQRDRPLNQSYTYPSQGGTGVTVYIIDSGTRMTHRDFTGRITAGPDFIDNDTNPSDCNGHGTHVAGSAAGTTYGVAKKARIVPVRVLDCAGSGPWDTVVRAVDWVTANAAKPAVVNMSLGGSGTQTALESAVRRSIASGVTYTLAAGNSDSDACNFTPARTPEAITVGNSTSSDTRYTGIGPSNYGRCLDIWAPGASILSAWHTGDTATNTISGTSMASPHVAGAAALYLGANPSATPQQVRDALVTNASSGKLTGIGTGSPNLLLYTGFIGDGNPDPTNPDVAEPGDQSTAVGTPVNLQLRVTGGTAPYRWTAEGLPAGLTINASTGLISGTPTTVGDNKVVVTATDAAGKADSASFSWSITEDGGGDCGDHEHSATGTLASGGSQYQPTGGYYRTTTTGAHRANLCGPDGSDFDVYLQKYTSYGWATVAQGITPGNTETIDYTGTAGYYRYRVHAYSGSGDYTLGYTVP</sequence>
<dbReference type="Proteomes" id="UP000660680">
    <property type="component" value="Unassembled WGS sequence"/>
</dbReference>
<dbReference type="InterPro" id="IPR023828">
    <property type="entry name" value="Peptidase_S8_Ser-AS"/>
</dbReference>
<reference evidence="11" key="1">
    <citation type="journal article" date="2014" name="Int. J. Syst. Evol. Microbiol.">
        <title>Complete genome sequence of Corynebacterium casei LMG S-19264T (=DSM 44701T), isolated from a smear-ripened cheese.</title>
        <authorList>
            <consortium name="US DOE Joint Genome Institute (JGI-PGF)"/>
            <person name="Walter F."/>
            <person name="Albersmeier A."/>
            <person name="Kalinowski J."/>
            <person name="Ruckert C."/>
        </authorList>
    </citation>
    <scope>NUCLEOTIDE SEQUENCE</scope>
    <source>
        <strain evidence="11">JCM 3276</strain>
    </source>
</reference>
<evidence type="ECO:0000259" key="10">
    <source>
        <dbReference type="Pfam" id="PF05922"/>
    </source>
</evidence>
<evidence type="ECO:0000256" key="5">
    <source>
        <dbReference type="PIRSR" id="PIRSR615500-1"/>
    </source>
</evidence>
<feature type="region of interest" description="Disordered" evidence="7">
    <location>
        <begin position="497"/>
        <end position="524"/>
    </location>
</feature>
<keyword evidence="2 6" id="KW-0645">Protease</keyword>
<evidence type="ECO:0000313" key="11">
    <source>
        <dbReference type="EMBL" id="GGS34647.1"/>
    </source>
</evidence>
<dbReference type="Pfam" id="PF00082">
    <property type="entry name" value="Peptidase_S8"/>
    <property type="match status" value="1"/>
</dbReference>
<dbReference type="GO" id="GO:0005509">
    <property type="term" value="F:calcium ion binding"/>
    <property type="evidence" value="ECO:0007669"/>
    <property type="project" value="InterPro"/>
</dbReference>
<feature type="compositionally biased region" description="Polar residues" evidence="7">
    <location>
        <begin position="509"/>
        <end position="522"/>
    </location>
</feature>
<keyword evidence="8" id="KW-0732">Signal</keyword>
<evidence type="ECO:0000256" key="1">
    <source>
        <dbReference type="ARBA" id="ARBA00011073"/>
    </source>
</evidence>
<protein>
    <submittedName>
        <fullName evidence="11">Uncharacterized protein</fullName>
    </submittedName>
</protein>
<dbReference type="InterPro" id="IPR036852">
    <property type="entry name" value="Peptidase_S8/S53_dom_sf"/>
</dbReference>
<reference evidence="11" key="2">
    <citation type="submission" date="2020-09" db="EMBL/GenBank/DDBJ databases">
        <authorList>
            <person name="Sun Q."/>
            <person name="Ohkuma M."/>
        </authorList>
    </citation>
    <scope>NUCLEOTIDE SEQUENCE</scope>
    <source>
        <strain evidence="11">JCM 3276</strain>
    </source>
</reference>
<evidence type="ECO:0000256" key="2">
    <source>
        <dbReference type="ARBA" id="ARBA00022670"/>
    </source>
</evidence>
<dbReference type="InterPro" id="IPR015500">
    <property type="entry name" value="Peptidase_S8_subtilisin-rel"/>
</dbReference>
<dbReference type="EMBL" id="BMRB01000002">
    <property type="protein sequence ID" value="GGS34647.1"/>
    <property type="molecule type" value="Genomic_DNA"/>
</dbReference>
<dbReference type="PANTHER" id="PTHR43806">
    <property type="entry name" value="PEPTIDASE S8"/>
    <property type="match status" value="1"/>
</dbReference>
<evidence type="ECO:0000256" key="3">
    <source>
        <dbReference type="ARBA" id="ARBA00022801"/>
    </source>
</evidence>
<dbReference type="FunFam" id="3.40.50.200:FF:000014">
    <property type="entry name" value="Proteinase K"/>
    <property type="match status" value="1"/>
</dbReference>
<dbReference type="InterPro" id="IPR015919">
    <property type="entry name" value="Cadherin-like_sf"/>
</dbReference>
<evidence type="ECO:0000259" key="9">
    <source>
        <dbReference type="Pfam" id="PF00082"/>
    </source>
</evidence>
<dbReference type="GO" id="GO:0004252">
    <property type="term" value="F:serine-type endopeptidase activity"/>
    <property type="evidence" value="ECO:0007669"/>
    <property type="project" value="UniProtKB-UniRule"/>
</dbReference>
<evidence type="ECO:0000313" key="12">
    <source>
        <dbReference type="Proteomes" id="UP000660680"/>
    </source>
</evidence>
<dbReference type="Gene3D" id="2.60.40.10">
    <property type="entry name" value="Immunoglobulins"/>
    <property type="match status" value="1"/>
</dbReference>
<dbReference type="InterPro" id="IPR000209">
    <property type="entry name" value="Peptidase_S8/S53_dom"/>
</dbReference>
<dbReference type="InterPro" id="IPR022398">
    <property type="entry name" value="Peptidase_S8_His-AS"/>
</dbReference>
<dbReference type="PROSITE" id="PS00137">
    <property type="entry name" value="SUBTILASE_HIS"/>
    <property type="match status" value="1"/>
</dbReference>
<accession>A0A918LE59</accession>
<gene>
    <name evidence="11" type="ORF">GCM10010171_31390</name>
</gene>
<dbReference type="GO" id="GO:0005615">
    <property type="term" value="C:extracellular space"/>
    <property type="evidence" value="ECO:0007669"/>
    <property type="project" value="TreeGrafter"/>
</dbReference>
<dbReference type="InterPro" id="IPR013783">
    <property type="entry name" value="Ig-like_fold"/>
</dbReference>
<feature type="chain" id="PRO_5038079825" evidence="8">
    <location>
        <begin position="35"/>
        <end position="603"/>
    </location>
</feature>
<feature type="active site" description="Charge relay system" evidence="5 6">
    <location>
        <position position="192"/>
    </location>
</feature>
<dbReference type="PROSITE" id="PS00138">
    <property type="entry name" value="SUBTILASE_SER"/>
    <property type="match status" value="1"/>
</dbReference>
<comment type="similarity">
    <text evidence="1 6">Belongs to the peptidase S8 family.</text>
</comment>
<feature type="active site" description="Charge relay system" evidence="5 6">
    <location>
        <position position="159"/>
    </location>
</feature>
<evidence type="ECO:0000256" key="4">
    <source>
        <dbReference type="ARBA" id="ARBA00022825"/>
    </source>
</evidence>
<dbReference type="SUPFAM" id="SSF49313">
    <property type="entry name" value="Cadherin-like"/>
    <property type="match status" value="1"/>
</dbReference>
<dbReference type="GO" id="GO:0016020">
    <property type="term" value="C:membrane"/>
    <property type="evidence" value="ECO:0007669"/>
    <property type="project" value="InterPro"/>
</dbReference>
<dbReference type="Gene3D" id="3.30.70.80">
    <property type="entry name" value="Peptidase S8 propeptide/proteinase inhibitor I9"/>
    <property type="match status" value="1"/>
</dbReference>
<feature type="active site" description="Charge relay system" evidence="5 6">
    <location>
        <position position="348"/>
    </location>
</feature>
<dbReference type="PRINTS" id="PR00723">
    <property type="entry name" value="SUBTILISIN"/>
</dbReference>
<evidence type="ECO:0000256" key="8">
    <source>
        <dbReference type="SAM" id="SignalP"/>
    </source>
</evidence>
<dbReference type="GO" id="GO:0006508">
    <property type="term" value="P:proteolysis"/>
    <property type="evidence" value="ECO:0007669"/>
    <property type="project" value="UniProtKB-KW"/>
</dbReference>
<name>A0A918LE59_9PSEU</name>
<dbReference type="Gene3D" id="2.60.120.380">
    <property type="match status" value="1"/>
</dbReference>
<feature type="domain" description="Peptidase S8/S53" evidence="9">
    <location>
        <begin position="150"/>
        <end position="384"/>
    </location>
</feature>
<dbReference type="InterPro" id="IPR034193">
    <property type="entry name" value="PCSK9_ProteinaseK-like"/>
</dbReference>
<dbReference type="Pfam" id="PF05345">
    <property type="entry name" value="He_PIG"/>
    <property type="match status" value="1"/>
</dbReference>
<dbReference type="AlphaFoldDB" id="A0A918LE59"/>
<dbReference type="InterPro" id="IPR010259">
    <property type="entry name" value="S8pro/Inhibitor_I9"/>
</dbReference>
<dbReference type="SUPFAM" id="SSF54897">
    <property type="entry name" value="Protease propeptides/inhibitors"/>
    <property type="match status" value="1"/>
</dbReference>
<keyword evidence="12" id="KW-1185">Reference proteome</keyword>
<evidence type="ECO:0000256" key="6">
    <source>
        <dbReference type="PROSITE-ProRule" id="PRU01240"/>
    </source>
</evidence>
<dbReference type="RefSeq" id="WP_189211132.1">
    <property type="nucleotide sequence ID" value="NZ_BMRB01000002.1"/>
</dbReference>
<dbReference type="GO" id="GO:0005975">
    <property type="term" value="P:carbohydrate metabolic process"/>
    <property type="evidence" value="ECO:0007669"/>
    <property type="project" value="UniProtKB-ARBA"/>
</dbReference>
<proteinExistence type="inferred from homology"/>
<dbReference type="InterPro" id="IPR037045">
    <property type="entry name" value="S8pro/Inhibitor_I9_sf"/>
</dbReference>
<feature type="domain" description="Inhibitor I9" evidence="10">
    <location>
        <begin position="52"/>
        <end position="112"/>
    </location>
</feature>
<keyword evidence="4 6" id="KW-0720">Serine protease</keyword>
<dbReference type="Pfam" id="PF05922">
    <property type="entry name" value="Inhibitor_I9"/>
    <property type="match status" value="1"/>
</dbReference>
<dbReference type="SUPFAM" id="SSF52743">
    <property type="entry name" value="Subtilisin-like"/>
    <property type="match status" value="1"/>
</dbReference>
<comment type="caution">
    <text evidence="11">The sequence shown here is derived from an EMBL/GenBank/DDBJ whole genome shotgun (WGS) entry which is preliminary data.</text>
</comment>
<dbReference type="InterPro" id="IPR050131">
    <property type="entry name" value="Peptidase_S8_subtilisin-like"/>
</dbReference>